<accession>A0A1I3HSU3</accession>
<dbReference type="AlphaFoldDB" id="A0A1I3HSU3"/>
<proteinExistence type="predicted"/>
<name>A0A1I3HSU3_9PLAN</name>
<reference evidence="3" key="1">
    <citation type="submission" date="2016-10" db="EMBL/GenBank/DDBJ databases">
        <authorList>
            <person name="Varghese N."/>
            <person name="Submissions S."/>
        </authorList>
    </citation>
    <scope>NUCLEOTIDE SEQUENCE [LARGE SCALE GENOMIC DNA]</scope>
    <source>
        <strain evidence="3">DSM 26348</strain>
    </source>
</reference>
<keyword evidence="1" id="KW-1133">Transmembrane helix</keyword>
<evidence type="ECO:0000313" key="3">
    <source>
        <dbReference type="Proteomes" id="UP000199518"/>
    </source>
</evidence>
<dbReference type="RefSeq" id="WP_092050504.1">
    <property type="nucleotide sequence ID" value="NZ_FOQD01000008.1"/>
</dbReference>
<feature type="transmembrane region" description="Helical" evidence="1">
    <location>
        <begin position="29"/>
        <end position="54"/>
    </location>
</feature>
<feature type="transmembrane region" description="Helical" evidence="1">
    <location>
        <begin position="74"/>
        <end position="95"/>
    </location>
</feature>
<keyword evidence="3" id="KW-1185">Reference proteome</keyword>
<dbReference type="Proteomes" id="UP000199518">
    <property type="component" value="Unassembled WGS sequence"/>
</dbReference>
<protein>
    <submittedName>
        <fullName evidence="2">Uncharacterized protein</fullName>
    </submittedName>
</protein>
<keyword evidence="1" id="KW-0812">Transmembrane</keyword>
<keyword evidence="1" id="KW-0472">Membrane</keyword>
<dbReference type="EMBL" id="FOQD01000008">
    <property type="protein sequence ID" value="SFI38838.1"/>
    <property type="molecule type" value="Genomic_DNA"/>
</dbReference>
<dbReference type="STRING" id="1576369.SAMN05421753_108182"/>
<sequence length="96" mass="10737">MNEPQRADREHPEARAEVRLGRTNLPIWAGLYAALATLAYAASVGPAMLAMQLLGLWGTPAEPVFVAFYAPLQWFWIATGTGPFFMKYISLWFVFS</sequence>
<gene>
    <name evidence="2" type="ORF">SAMN05421753_108182</name>
</gene>
<evidence type="ECO:0000313" key="2">
    <source>
        <dbReference type="EMBL" id="SFI38838.1"/>
    </source>
</evidence>
<organism evidence="2 3">
    <name type="scientific">Planctomicrobium piriforme</name>
    <dbReference type="NCBI Taxonomy" id="1576369"/>
    <lineage>
        <taxon>Bacteria</taxon>
        <taxon>Pseudomonadati</taxon>
        <taxon>Planctomycetota</taxon>
        <taxon>Planctomycetia</taxon>
        <taxon>Planctomycetales</taxon>
        <taxon>Planctomycetaceae</taxon>
        <taxon>Planctomicrobium</taxon>
    </lineage>
</organism>
<evidence type="ECO:0000256" key="1">
    <source>
        <dbReference type="SAM" id="Phobius"/>
    </source>
</evidence>